<dbReference type="Proteomes" id="UP000594923">
    <property type="component" value="Chromosome"/>
</dbReference>
<feature type="transmembrane region" description="Helical" evidence="1">
    <location>
        <begin position="92"/>
        <end position="112"/>
    </location>
</feature>
<evidence type="ECO:0000313" key="3">
    <source>
        <dbReference type="Proteomes" id="UP000594923"/>
    </source>
</evidence>
<sequence length="156" mass="17329">MIKRRLSLALSLLWRTYVVFFLYSIAFMLVIGLPFGRLVLANRNVILYTPAVALLVFALLLAILEMGLRINLLRAIFGARLKRSPAQWRTSVLHLSALMAALAAVNALVTFSGSADAWMYYRTYPGPLLFFVGVFAIGWAQATSDVEETGTARVED</sequence>
<proteinExistence type="predicted"/>
<dbReference type="GO" id="GO:0016020">
    <property type="term" value="C:membrane"/>
    <property type="evidence" value="ECO:0007669"/>
    <property type="project" value="InterPro"/>
</dbReference>
<gene>
    <name evidence="2" type="ORF">IMF22_04425</name>
</gene>
<evidence type="ECO:0000313" key="2">
    <source>
        <dbReference type="EMBL" id="QOQ76326.1"/>
    </source>
</evidence>
<keyword evidence="1" id="KW-0812">Transmembrane</keyword>
<dbReference type="Pfam" id="PF04279">
    <property type="entry name" value="IspA"/>
    <property type="match status" value="1"/>
</dbReference>
<accession>A0A7M1KIY4</accession>
<dbReference type="RefSeq" id="WP_197627370.1">
    <property type="nucleotide sequence ID" value="NZ_CP063073.1"/>
</dbReference>
<protein>
    <submittedName>
        <fullName evidence="2">Septation protein IspZ</fullName>
    </submittedName>
</protein>
<dbReference type="AlphaFoldDB" id="A0A7M1KIY4"/>
<feature type="transmembrane region" description="Helical" evidence="1">
    <location>
        <begin position="45"/>
        <end position="64"/>
    </location>
</feature>
<keyword evidence="1" id="KW-1133">Transmembrane helix</keyword>
<keyword evidence="1" id="KW-0472">Membrane</keyword>
<evidence type="ECO:0000256" key="1">
    <source>
        <dbReference type="SAM" id="Phobius"/>
    </source>
</evidence>
<dbReference type="InterPro" id="IPR006008">
    <property type="entry name" value="YciB"/>
</dbReference>
<feature type="transmembrane region" description="Helical" evidence="1">
    <location>
        <begin position="124"/>
        <end position="142"/>
    </location>
</feature>
<dbReference type="EMBL" id="CP063073">
    <property type="protein sequence ID" value="QOQ76326.1"/>
    <property type="molecule type" value="Genomic_DNA"/>
</dbReference>
<organism evidence="2 3">
    <name type="scientific">Pseudomonas poae</name>
    <dbReference type="NCBI Taxonomy" id="200451"/>
    <lineage>
        <taxon>Bacteria</taxon>
        <taxon>Pseudomonadati</taxon>
        <taxon>Pseudomonadota</taxon>
        <taxon>Gammaproteobacteria</taxon>
        <taxon>Pseudomonadales</taxon>
        <taxon>Pseudomonadaceae</taxon>
        <taxon>Pseudomonas</taxon>
    </lineage>
</organism>
<feature type="transmembrane region" description="Helical" evidence="1">
    <location>
        <begin position="12"/>
        <end position="33"/>
    </location>
</feature>
<reference evidence="2 3" key="1">
    <citation type="submission" date="2020-10" db="EMBL/GenBank/DDBJ databases">
        <title>High quality whole genome sequence of Pseudomonas poae PMA22.</title>
        <authorList>
            <person name="Hernandez J.G."/>
            <person name="Rodriguez P."/>
            <person name="Cuevas C."/>
            <person name="de la Calle F."/>
            <person name="Galan B."/>
            <person name="Garcia J.L."/>
        </authorList>
    </citation>
    <scope>NUCLEOTIDE SEQUENCE [LARGE SCALE GENOMIC DNA]</scope>
    <source>
        <strain evidence="2 3">PMA22</strain>
    </source>
</reference>
<name>A0A7M1KIY4_9PSED</name>